<proteinExistence type="inferred from homology"/>
<dbReference type="STRING" id="454130.A0A0U5C457"/>
<dbReference type="Proteomes" id="UP000054771">
    <property type="component" value="Unassembled WGS sequence"/>
</dbReference>
<dbReference type="InterPro" id="IPR046357">
    <property type="entry name" value="PPIase_dom_sf"/>
</dbReference>
<evidence type="ECO:0000256" key="6">
    <source>
        <dbReference type="PROSITE-ProRule" id="PRU00277"/>
    </source>
</evidence>
<sequence length="120" mass="13110">MGFTKTILVPGNGRDSPKKGDTVIIEYRGCLYDESRQDNYCMGTQFDTSTGRGPLKTEIGVGKVIKGWDEGVQQMFLGEKAILTISSDYGYGPRGFPGLIPPDSGLVFEVELKKIIAKSQ</sequence>
<dbReference type="Gene3D" id="3.10.50.40">
    <property type="match status" value="1"/>
</dbReference>
<dbReference type="AlphaFoldDB" id="A0A0U5C457"/>
<dbReference type="GO" id="GO:0003755">
    <property type="term" value="F:peptidyl-prolyl cis-trans isomerase activity"/>
    <property type="evidence" value="ECO:0007669"/>
    <property type="project" value="UniProtKB-KW"/>
</dbReference>
<dbReference type="SUPFAM" id="SSF54534">
    <property type="entry name" value="FKBP-like"/>
    <property type="match status" value="1"/>
</dbReference>
<evidence type="ECO:0000256" key="5">
    <source>
        <dbReference type="ARBA" id="ARBA00038106"/>
    </source>
</evidence>
<accession>A0A0U5C457</accession>
<evidence type="ECO:0000256" key="3">
    <source>
        <dbReference type="ARBA" id="ARBA00023110"/>
    </source>
</evidence>
<feature type="domain" description="PPIase FKBP-type" evidence="7">
    <location>
        <begin position="20"/>
        <end position="116"/>
    </location>
</feature>
<dbReference type="EC" id="5.2.1.8" evidence="6"/>
<dbReference type="GO" id="GO:0005737">
    <property type="term" value="C:cytoplasm"/>
    <property type="evidence" value="ECO:0007669"/>
    <property type="project" value="TreeGrafter"/>
</dbReference>
<keyword evidence="3 6" id="KW-0697">Rotamase</keyword>
<evidence type="ECO:0000313" key="9">
    <source>
        <dbReference type="Proteomes" id="UP000054771"/>
    </source>
</evidence>
<keyword evidence="9" id="KW-1185">Reference proteome</keyword>
<dbReference type="Pfam" id="PF00254">
    <property type="entry name" value="FKBP_C"/>
    <property type="match status" value="1"/>
</dbReference>
<evidence type="ECO:0000256" key="2">
    <source>
        <dbReference type="ARBA" id="ARBA00002388"/>
    </source>
</evidence>
<evidence type="ECO:0000256" key="1">
    <source>
        <dbReference type="ARBA" id="ARBA00000971"/>
    </source>
</evidence>
<keyword evidence="4 6" id="KW-0413">Isomerase</keyword>
<organism evidence="8 9">
    <name type="scientific">Aspergillus calidoustus</name>
    <dbReference type="NCBI Taxonomy" id="454130"/>
    <lineage>
        <taxon>Eukaryota</taxon>
        <taxon>Fungi</taxon>
        <taxon>Dikarya</taxon>
        <taxon>Ascomycota</taxon>
        <taxon>Pezizomycotina</taxon>
        <taxon>Eurotiomycetes</taxon>
        <taxon>Eurotiomycetidae</taxon>
        <taxon>Eurotiales</taxon>
        <taxon>Aspergillaceae</taxon>
        <taxon>Aspergillus</taxon>
        <taxon>Aspergillus subgen. Nidulantes</taxon>
    </lineage>
</organism>
<evidence type="ECO:0000313" key="8">
    <source>
        <dbReference type="EMBL" id="CEL02361.1"/>
    </source>
</evidence>
<dbReference type="PROSITE" id="PS50059">
    <property type="entry name" value="FKBP_PPIASE"/>
    <property type="match status" value="1"/>
</dbReference>
<evidence type="ECO:0000259" key="7">
    <source>
        <dbReference type="PROSITE" id="PS50059"/>
    </source>
</evidence>
<gene>
    <name evidence="8" type="ORF">ASPCAL03532</name>
</gene>
<comment type="similarity">
    <text evidence="5">Belongs to the FKBP-type PPIase family. FKBP1 subfamily.</text>
</comment>
<evidence type="ECO:0000256" key="4">
    <source>
        <dbReference type="ARBA" id="ARBA00023235"/>
    </source>
</evidence>
<protein>
    <recommendedName>
        <fullName evidence="6">peptidylprolyl isomerase</fullName>
        <ecNumber evidence="6">5.2.1.8</ecNumber>
    </recommendedName>
</protein>
<dbReference type="EMBL" id="CDMC01000003">
    <property type="protein sequence ID" value="CEL02361.1"/>
    <property type="molecule type" value="Genomic_DNA"/>
</dbReference>
<name>A0A0U5C457_ASPCI</name>
<dbReference type="InterPro" id="IPR001179">
    <property type="entry name" value="PPIase_FKBP_dom"/>
</dbReference>
<dbReference type="PANTHER" id="PTHR10516">
    <property type="entry name" value="PEPTIDYL-PROLYL CIS-TRANS ISOMERASE"/>
    <property type="match status" value="1"/>
</dbReference>
<comment type="function">
    <text evidence="2">PPIases accelerate the folding of proteins. It catalyzes the cis-trans isomerization of proline imidic peptide bonds in oligopeptides.</text>
</comment>
<reference evidence="9" key="1">
    <citation type="journal article" date="2016" name="Genome Announc.">
        <title>Draft genome sequences of fungus Aspergillus calidoustus.</title>
        <authorList>
            <person name="Horn F."/>
            <person name="Linde J."/>
            <person name="Mattern D.J."/>
            <person name="Walther G."/>
            <person name="Guthke R."/>
            <person name="Scherlach K."/>
            <person name="Martin K."/>
            <person name="Brakhage A.A."/>
            <person name="Petzke L."/>
            <person name="Valiante V."/>
        </authorList>
    </citation>
    <scope>NUCLEOTIDE SEQUENCE [LARGE SCALE GENOMIC DNA]</scope>
    <source>
        <strain evidence="9">SF006504</strain>
    </source>
</reference>
<dbReference type="FunFam" id="3.10.50.40:FF:000050">
    <property type="entry name" value="Peptidylprolyl isomerase"/>
    <property type="match status" value="1"/>
</dbReference>
<dbReference type="OrthoDB" id="1902587at2759"/>
<dbReference type="InterPro" id="IPR050689">
    <property type="entry name" value="FKBP-type_PPIase"/>
</dbReference>
<dbReference type="PANTHER" id="PTHR10516:SF447">
    <property type="entry name" value="FK506-BINDING PROTEIN 1B"/>
    <property type="match status" value="1"/>
</dbReference>
<comment type="catalytic activity">
    <reaction evidence="1 6">
        <text>[protein]-peptidylproline (omega=180) = [protein]-peptidylproline (omega=0)</text>
        <dbReference type="Rhea" id="RHEA:16237"/>
        <dbReference type="Rhea" id="RHEA-COMP:10747"/>
        <dbReference type="Rhea" id="RHEA-COMP:10748"/>
        <dbReference type="ChEBI" id="CHEBI:83833"/>
        <dbReference type="ChEBI" id="CHEBI:83834"/>
        <dbReference type="EC" id="5.2.1.8"/>
    </reaction>
</comment>
<dbReference type="OMA" id="KKNTRIM"/>